<dbReference type="STRING" id="1618671.UY67_C0003G0010"/>
<evidence type="ECO:0000313" key="2">
    <source>
        <dbReference type="EMBL" id="KKW24782.1"/>
    </source>
</evidence>
<feature type="compositionally biased region" description="Low complexity" evidence="1">
    <location>
        <begin position="208"/>
        <end position="220"/>
    </location>
</feature>
<feature type="compositionally biased region" description="Polar residues" evidence="1">
    <location>
        <begin position="221"/>
        <end position="283"/>
    </location>
</feature>
<accession>A0A0G1ZAN2</accession>
<evidence type="ECO:0000256" key="1">
    <source>
        <dbReference type="SAM" id="MobiDB-lite"/>
    </source>
</evidence>
<gene>
    <name evidence="2" type="ORF">UY67_C0003G0010</name>
</gene>
<protein>
    <submittedName>
        <fullName evidence="2">Uncharacterized protein</fullName>
    </submittedName>
</protein>
<dbReference type="Proteomes" id="UP000034273">
    <property type="component" value="Unassembled WGS sequence"/>
</dbReference>
<feature type="region of interest" description="Disordered" evidence="1">
    <location>
        <begin position="120"/>
        <end position="151"/>
    </location>
</feature>
<evidence type="ECO:0000313" key="3">
    <source>
        <dbReference type="Proteomes" id="UP000034273"/>
    </source>
</evidence>
<organism evidence="2 3">
    <name type="scientific">Candidatus Kaiserbacteria bacterium GW2011_GWA2_52_12</name>
    <dbReference type="NCBI Taxonomy" id="1618671"/>
    <lineage>
        <taxon>Bacteria</taxon>
        <taxon>Candidatus Kaiseribacteriota</taxon>
    </lineage>
</organism>
<feature type="compositionally biased region" description="Polar residues" evidence="1">
    <location>
        <begin position="194"/>
        <end position="207"/>
    </location>
</feature>
<dbReference type="AlphaFoldDB" id="A0A0G1ZAN2"/>
<dbReference type="EMBL" id="LCQW01000003">
    <property type="protein sequence ID" value="KKW24782.1"/>
    <property type="molecule type" value="Genomic_DNA"/>
</dbReference>
<sequence length="503" mass="51932">MSESISWRFIAVLVFLAAIAFTTPFIVQAVGQEADAMCLPDANPDPCTCGPKFDPEKKTCSGLPTKYKCFCKDTTNTGITSGYCDATFHCKGTAFSSAAGQPGGATGMDQLMQALKGIMDALKGGGGGSPPPSSQPPTGTGSEGCKSSYYQTSDQAKSTTDPCAYYVPGGSTDSSLSSYGNLFPTSGGTDSGSLFNYYNSQPSLQGLSQPTNSNTNNTQTGLSNISTSNGTETSATNQLLRNLNGSSTTFGNFNTPVTSSGGNSADNSNTSTSGASLNESTVNPGTISGLTDIIMMQLLGGARGNIELTPEGATIYAANRDERSNTEISGFYGSNTMGTQPTGIVARLCTNRPWASGTFASIIPPSFFDSLCKWQGYQVGTPTIPPVTTQTSTGGSAQGNTTFIGQSGVATTTALPIPPSPPPQVDIWAVPTTVSLGARTAIFWNSRNVSECLVISPDGNFHETRLSGGAATVPITTATTFTISCSAQGGQHAEAYVIVRLKI</sequence>
<reference evidence="2 3" key="1">
    <citation type="journal article" date="2015" name="Nature">
        <title>rRNA introns, odd ribosomes, and small enigmatic genomes across a large radiation of phyla.</title>
        <authorList>
            <person name="Brown C.T."/>
            <person name="Hug L.A."/>
            <person name="Thomas B.C."/>
            <person name="Sharon I."/>
            <person name="Castelle C.J."/>
            <person name="Singh A."/>
            <person name="Wilkins M.J."/>
            <person name="Williams K.H."/>
            <person name="Banfield J.F."/>
        </authorList>
    </citation>
    <scope>NUCLEOTIDE SEQUENCE [LARGE SCALE GENOMIC DNA]</scope>
</reference>
<comment type="caution">
    <text evidence="2">The sequence shown here is derived from an EMBL/GenBank/DDBJ whole genome shotgun (WGS) entry which is preliminary data.</text>
</comment>
<name>A0A0G1ZAN2_9BACT</name>
<proteinExistence type="predicted"/>
<feature type="region of interest" description="Disordered" evidence="1">
    <location>
        <begin position="194"/>
        <end position="283"/>
    </location>
</feature>